<proteinExistence type="predicted"/>
<dbReference type="InterPro" id="IPR032820">
    <property type="entry name" value="ATPase_put"/>
</dbReference>
<evidence type="ECO:0000313" key="3">
    <source>
        <dbReference type="Proteomes" id="UP000287447"/>
    </source>
</evidence>
<dbReference type="EMBL" id="SADE01000002">
    <property type="protein sequence ID" value="RVU35818.1"/>
    <property type="molecule type" value="Genomic_DNA"/>
</dbReference>
<dbReference type="NCBIfam" id="TIGR02230">
    <property type="entry name" value="ATPase_gene1"/>
    <property type="match status" value="1"/>
</dbReference>
<protein>
    <submittedName>
        <fullName evidence="2">AtpZ/AtpI family protein</fullName>
    </submittedName>
</protein>
<dbReference type="InterPro" id="IPR011744">
    <property type="entry name" value="ATPase_gene1"/>
</dbReference>
<feature type="transmembrane region" description="Helical" evidence="1">
    <location>
        <begin position="71"/>
        <end position="90"/>
    </location>
</feature>
<feature type="transmembrane region" description="Helical" evidence="1">
    <location>
        <begin position="35"/>
        <end position="59"/>
    </location>
</feature>
<accession>A0A437QMQ2</accession>
<dbReference type="Pfam" id="PF09527">
    <property type="entry name" value="ATPase_gene1"/>
    <property type="match status" value="1"/>
</dbReference>
<gene>
    <name evidence="2" type="ORF">EOI86_11150</name>
</gene>
<keyword evidence="1" id="KW-0812">Transmembrane</keyword>
<sequence>MAKPPPNGGQTDLHHAVKLREERNERWRREGERSIWQNLSMIGALGWLIVTPILIGIFAGRWLDRTFETGIFYSGALIFLGAVLGAYLAWHRIQSK</sequence>
<reference evidence="3" key="1">
    <citation type="submission" date="2019-01" db="EMBL/GenBank/DDBJ databases">
        <title>Gri0909 isolated from a small marine red alga.</title>
        <authorList>
            <person name="Kim J."/>
            <person name="Jeong S.E."/>
            <person name="Jeon C.O."/>
        </authorList>
    </citation>
    <scope>NUCLEOTIDE SEQUENCE [LARGE SCALE GENOMIC DNA]</scope>
    <source>
        <strain evidence="3">Gri0909</strain>
    </source>
</reference>
<organism evidence="2 3">
    <name type="scientific">Hwanghaeella grinnelliae</name>
    <dbReference type="NCBI Taxonomy" id="2500179"/>
    <lineage>
        <taxon>Bacteria</taxon>
        <taxon>Pseudomonadati</taxon>
        <taxon>Pseudomonadota</taxon>
        <taxon>Alphaproteobacteria</taxon>
        <taxon>Rhodospirillales</taxon>
        <taxon>Rhodospirillaceae</taxon>
        <taxon>Hwanghaeella</taxon>
    </lineage>
</organism>
<comment type="caution">
    <text evidence="2">The sequence shown here is derived from an EMBL/GenBank/DDBJ whole genome shotgun (WGS) entry which is preliminary data.</text>
</comment>
<keyword evidence="1" id="KW-0472">Membrane</keyword>
<dbReference type="OrthoDB" id="466056at2"/>
<dbReference type="Proteomes" id="UP000287447">
    <property type="component" value="Unassembled WGS sequence"/>
</dbReference>
<dbReference type="RefSeq" id="WP_127765295.1">
    <property type="nucleotide sequence ID" value="NZ_SADE01000002.1"/>
</dbReference>
<keyword evidence="3" id="KW-1185">Reference proteome</keyword>
<evidence type="ECO:0000256" key="1">
    <source>
        <dbReference type="SAM" id="Phobius"/>
    </source>
</evidence>
<name>A0A437QMQ2_9PROT</name>
<keyword evidence="1" id="KW-1133">Transmembrane helix</keyword>
<dbReference type="AlphaFoldDB" id="A0A437QMQ2"/>
<evidence type="ECO:0000313" key="2">
    <source>
        <dbReference type="EMBL" id="RVU35818.1"/>
    </source>
</evidence>